<sequence>MVIEEVYFTNGDGEVVRKLPSQVQQLFVTWDLEESEEHTDTHITMSHVVPEESMLFAHMALVRLLNWQIPTDQDIHWRAMLHGSNIVKGIDNFREAIQEAMGHKIVRAVINQLPRSEPAFDVGT</sequence>
<dbReference type="KEGG" id="rev:HUE57_01770"/>
<gene>
    <name evidence="1" type="ORF">HUE57_01770</name>
</gene>
<keyword evidence="2" id="KW-1185">Reference proteome</keyword>
<protein>
    <submittedName>
        <fullName evidence="1">Uncharacterized protein</fullName>
    </submittedName>
</protein>
<organism evidence="1 2">
    <name type="scientific">Candidatus Reidiella endopervernicosa</name>
    <dbReference type="NCBI Taxonomy" id="2738883"/>
    <lineage>
        <taxon>Bacteria</taxon>
        <taxon>Pseudomonadati</taxon>
        <taxon>Pseudomonadota</taxon>
        <taxon>Gammaproteobacteria</taxon>
        <taxon>Candidatus Reidiella</taxon>
    </lineage>
</organism>
<dbReference type="EMBL" id="CP054491">
    <property type="protein sequence ID" value="QKQ25154.1"/>
    <property type="molecule type" value="Genomic_DNA"/>
</dbReference>
<name>A0A6N0HS39_9GAMM</name>
<dbReference type="RefSeq" id="WP_174672596.1">
    <property type="nucleotide sequence ID" value="NZ_CP054491.1"/>
</dbReference>
<reference evidence="1 2" key="1">
    <citation type="submission" date="2020-05" db="EMBL/GenBank/DDBJ databases">
        <title>Horizontal transmission and recombination maintain forever young bacterial symbiont genomes.</title>
        <authorList>
            <person name="Russell S.L."/>
            <person name="Pepper-Tunick E."/>
            <person name="Svedberg J."/>
            <person name="Byrne A."/>
            <person name="Ruelas Castillo J."/>
            <person name="Vollmers C."/>
            <person name="Beinart R.A."/>
            <person name="Corbett-Detig R."/>
        </authorList>
    </citation>
    <scope>NUCLEOTIDE SEQUENCE [LARGE SCALE GENOMIC DNA]</scope>
    <source>
        <strain evidence="1">Santa_Monica_outfall</strain>
    </source>
</reference>
<evidence type="ECO:0000313" key="1">
    <source>
        <dbReference type="EMBL" id="QKQ25154.1"/>
    </source>
</evidence>
<dbReference type="AlphaFoldDB" id="A0A6N0HS39"/>
<evidence type="ECO:0000313" key="2">
    <source>
        <dbReference type="Proteomes" id="UP000509658"/>
    </source>
</evidence>
<accession>A0A6N0HS39</accession>
<proteinExistence type="predicted"/>
<dbReference type="Proteomes" id="UP000509658">
    <property type="component" value="Chromosome"/>
</dbReference>